<evidence type="ECO:0000313" key="2">
    <source>
        <dbReference type="EMBL" id="TWT54312.1"/>
    </source>
</evidence>
<feature type="transmembrane region" description="Helical" evidence="1">
    <location>
        <begin position="222"/>
        <end position="255"/>
    </location>
</feature>
<protein>
    <recommendedName>
        <fullName evidence="4">Glycosyltransferase RgtA/B/C/D-like domain-containing protein</fullName>
    </recommendedName>
</protein>
<organism evidence="2 3">
    <name type="scientific">Rubripirellula amarantea</name>
    <dbReference type="NCBI Taxonomy" id="2527999"/>
    <lineage>
        <taxon>Bacteria</taxon>
        <taxon>Pseudomonadati</taxon>
        <taxon>Planctomycetota</taxon>
        <taxon>Planctomycetia</taxon>
        <taxon>Pirellulales</taxon>
        <taxon>Pirellulaceae</taxon>
        <taxon>Rubripirellula</taxon>
    </lineage>
</organism>
<dbReference type="Proteomes" id="UP000316598">
    <property type="component" value="Unassembled WGS sequence"/>
</dbReference>
<feature type="transmembrane region" description="Helical" evidence="1">
    <location>
        <begin position="192"/>
        <end position="210"/>
    </location>
</feature>
<evidence type="ECO:0000313" key="3">
    <source>
        <dbReference type="Proteomes" id="UP000316598"/>
    </source>
</evidence>
<accession>A0A5C5WWS2</accession>
<feature type="transmembrane region" description="Helical" evidence="1">
    <location>
        <begin position="503"/>
        <end position="523"/>
    </location>
</feature>
<dbReference type="AlphaFoldDB" id="A0A5C5WWS2"/>
<feature type="transmembrane region" description="Helical" evidence="1">
    <location>
        <begin position="170"/>
        <end position="186"/>
    </location>
</feature>
<dbReference type="EMBL" id="SJPI01000001">
    <property type="protein sequence ID" value="TWT54312.1"/>
    <property type="molecule type" value="Genomic_DNA"/>
</dbReference>
<feature type="transmembrane region" description="Helical" evidence="1">
    <location>
        <begin position="137"/>
        <end position="158"/>
    </location>
</feature>
<name>A0A5C5WWS2_9BACT</name>
<sequence length="540" mass="61056">MNMLDDAKSEDRRSMGWIVIVAALALTAGRIAVVSSDEGDTAFLSANDRSRWCTVASLVEDGTYEIDRQISIVNPIHRHRYPWQTIDKVQHLGDDGELHFYSSKPPLFPTMVAGVYAMIRQVTGLSMTDHPAYVPRMVLAIVNLPMMFVFLWATIGVINRVCRSQWSRSVGAVAASFGTMVLPFSISLNNHLPAAAAIALVMGIYFKLSDDLRSAKQTKPKFGFCFIAGVAAAFAAANELPALSMTVFWAGLFWLLSSRTVIPFLLGILLVAVAFFGTNWIAHQSLRPPYAHRGDGSQIKLLKITEDVRNIEPSKSLILREQVRTVLNEDFALRPTDNVEIAKSDEADRWRVFSPVGHFSLIQNGDQWRLGRWDDWYEYPGSYWQDGNRRGVDRGEPSRAIYLFHATIGHHGIFSLTPFWLLFPLGMVSLWKREEHRWLSFTAASVLATVVCFTFYMLRPMIDRNYGGVSVCFRWLLWLAPIWLVLASSALDRMASNRSMRRLVVALLALSVFSVSTALSSPWQSPWLYQYWQFLGWLDN</sequence>
<keyword evidence="1" id="KW-1133">Transmembrane helix</keyword>
<feature type="transmembrane region" description="Helical" evidence="1">
    <location>
        <begin position="261"/>
        <end position="282"/>
    </location>
</feature>
<evidence type="ECO:0008006" key="4">
    <source>
        <dbReference type="Google" id="ProtNLM"/>
    </source>
</evidence>
<reference evidence="2 3" key="1">
    <citation type="submission" date="2019-02" db="EMBL/GenBank/DDBJ databases">
        <title>Deep-cultivation of Planctomycetes and their phenomic and genomic characterization uncovers novel biology.</title>
        <authorList>
            <person name="Wiegand S."/>
            <person name="Jogler M."/>
            <person name="Boedeker C."/>
            <person name="Pinto D."/>
            <person name="Vollmers J."/>
            <person name="Rivas-Marin E."/>
            <person name="Kohn T."/>
            <person name="Peeters S.H."/>
            <person name="Heuer A."/>
            <person name="Rast P."/>
            <person name="Oberbeckmann S."/>
            <person name="Bunk B."/>
            <person name="Jeske O."/>
            <person name="Meyerdierks A."/>
            <person name="Storesund J.E."/>
            <person name="Kallscheuer N."/>
            <person name="Luecker S."/>
            <person name="Lage O.M."/>
            <person name="Pohl T."/>
            <person name="Merkel B.J."/>
            <person name="Hornburger P."/>
            <person name="Mueller R.-W."/>
            <person name="Bruemmer F."/>
            <person name="Labrenz M."/>
            <person name="Spormann A.M."/>
            <person name="Op Den Camp H."/>
            <person name="Overmann J."/>
            <person name="Amann R."/>
            <person name="Jetten M.S.M."/>
            <person name="Mascher T."/>
            <person name="Medema M.H."/>
            <person name="Devos D.P."/>
            <person name="Kaster A.-K."/>
            <person name="Ovreas L."/>
            <person name="Rohde M."/>
            <person name="Galperin M.Y."/>
            <person name="Jogler C."/>
        </authorList>
    </citation>
    <scope>NUCLEOTIDE SEQUENCE [LARGE SCALE GENOMIC DNA]</scope>
    <source>
        <strain evidence="2 3">Pla22</strain>
    </source>
</reference>
<proteinExistence type="predicted"/>
<keyword evidence="1" id="KW-0812">Transmembrane</keyword>
<evidence type="ECO:0000256" key="1">
    <source>
        <dbReference type="SAM" id="Phobius"/>
    </source>
</evidence>
<keyword evidence="1" id="KW-0472">Membrane</keyword>
<keyword evidence="3" id="KW-1185">Reference proteome</keyword>
<comment type="caution">
    <text evidence="2">The sequence shown here is derived from an EMBL/GenBank/DDBJ whole genome shotgun (WGS) entry which is preliminary data.</text>
</comment>
<feature type="transmembrane region" description="Helical" evidence="1">
    <location>
        <begin position="438"/>
        <end position="458"/>
    </location>
</feature>
<dbReference type="RefSeq" id="WP_242631900.1">
    <property type="nucleotide sequence ID" value="NZ_SJPI01000001.1"/>
</dbReference>
<gene>
    <name evidence="2" type="ORF">Pla22_19580</name>
</gene>